<keyword evidence="2" id="KW-1185">Reference proteome</keyword>
<reference evidence="1 2" key="1">
    <citation type="submission" date="2023-10" db="EMBL/GenBank/DDBJ databases">
        <title>Glaciecola aquimarina strain GGW-M5 nov., isolated from a coastal seawater.</title>
        <authorList>
            <person name="Bayburt H."/>
            <person name="Kim J.M."/>
            <person name="Choi B.J."/>
            <person name="Jeon C.O."/>
        </authorList>
    </citation>
    <scope>NUCLEOTIDE SEQUENCE [LARGE SCALE GENOMIC DNA]</scope>
    <source>
        <strain evidence="1 2">KCTC 32108</strain>
    </source>
</reference>
<sequence length="61" mass="7328">MVSENYHLGYPVFERLERRKDVEKKYTYKSLLEFDVDKRETAYMVYDIGVDGALLAEHLPW</sequence>
<accession>A0ABU3T015</accession>
<protein>
    <submittedName>
        <fullName evidence="1">Uncharacterized protein</fullName>
    </submittedName>
</protein>
<dbReference type="EMBL" id="JAWDIO010000002">
    <property type="protein sequence ID" value="MDU0355583.1"/>
    <property type="molecule type" value="Genomic_DNA"/>
</dbReference>
<gene>
    <name evidence="1" type="ORF">RS130_18265</name>
</gene>
<dbReference type="RefSeq" id="WP_316027117.1">
    <property type="nucleotide sequence ID" value="NZ_JAWDIO010000002.1"/>
</dbReference>
<evidence type="ECO:0000313" key="2">
    <source>
        <dbReference type="Proteomes" id="UP001247805"/>
    </source>
</evidence>
<comment type="caution">
    <text evidence="1">The sequence shown here is derived from an EMBL/GenBank/DDBJ whole genome shotgun (WGS) entry which is preliminary data.</text>
</comment>
<name>A0ABU3T015_9ALTE</name>
<evidence type="ECO:0000313" key="1">
    <source>
        <dbReference type="EMBL" id="MDU0355583.1"/>
    </source>
</evidence>
<dbReference type="Proteomes" id="UP001247805">
    <property type="component" value="Unassembled WGS sequence"/>
</dbReference>
<organism evidence="1 2">
    <name type="scientific">Paraglaciecola aquimarina</name>
    <dbReference type="NCBI Taxonomy" id="1235557"/>
    <lineage>
        <taxon>Bacteria</taxon>
        <taxon>Pseudomonadati</taxon>
        <taxon>Pseudomonadota</taxon>
        <taxon>Gammaproteobacteria</taxon>
        <taxon>Alteromonadales</taxon>
        <taxon>Alteromonadaceae</taxon>
        <taxon>Paraglaciecola</taxon>
    </lineage>
</organism>
<proteinExistence type="predicted"/>